<feature type="transmembrane region" description="Helical" evidence="7">
    <location>
        <begin position="220"/>
        <end position="246"/>
    </location>
</feature>
<dbReference type="RefSeq" id="WP_343873561.1">
    <property type="nucleotide sequence ID" value="NZ_BAAAIX010000017.1"/>
</dbReference>
<evidence type="ECO:0000256" key="3">
    <source>
        <dbReference type="ARBA" id="ARBA00022692"/>
    </source>
</evidence>
<evidence type="ECO:0000256" key="4">
    <source>
        <dbReference type="ARBA" id="ARBA00022989"/>
    </source>
</evidence>
<evidence type="ECO:0000259" key="9">
    <source>
        <dbReference type="Pfam" id="PF10708"/>
    </source>
</evidence>
<evidence type="ECO:0000313" key="10">
    <source>
        <dbReference type="EMBL" id="MFD1890457.1"/>
    </source>
</evidence>
<name>A0ABW4RVW0_9ACTN</name>
<comment type="subcellular location">
    <subcellularLocation>
        <location evidence="1">Cell membrane</location>
        <topology evidence="1">Multi-pass membrane protein</topology>
    </subcellularLocation>
</comment>
<keyword evidence="2" id="KW-1003">Cell membrane</keyword>
<protein>
    <submittedName>
        <fullName evidence="10">RDD family protein</fullName>
    </submittedName>
</protein>
<evidence type="ECO:0000256" key="7">
    <source>
        <dbReference type="SAM" id="Phobius"/>
    </source>
</evidence>
<dbReference type="PANTHER" id="PTHR36115:SF4">
    <property type="entry name" value="MEMBRANE PROTEIN"/>
    <property type="match status" value="1"/>
</dbReference>
<evidence type="ECO:0000256" key="6">
    <source>
        <dbReference type="SAM" id="MobiDB-lite"/>
    </source>
</evidence>
<evidence type="ECO:0000256" key="2">
    <source>
        <dbReference type="ARBA" id="ARBA00022475"/>
    </source>
</evidence>
<feature type="transmembrane region" description="Helical" evidence="7">
    <location>
        <begin position="150"/>
        <end position="169"/>
    </location>
</feature>
<keyword evidence="4 7" id="KW-1133">Transmembrane helix</keyword>
<keyword evidence="5 7" id="KW-0472">Membrane</keyword>
<dbReference type="InterPro" id="IPR051791">
    <property type="entry name" value="Pra-immunoreactive"/>
</dbReference>
<keyword evidence="3 7" id="KW-0812">Transmembrane</keyword>
<organism evidence="10 11">
    <name type="scientific">Luteococcus peritonei</name>
    <dbReference type="NCBI Taxonomy" id="88874"/>
    <lineage>
        <taxon>Bacteria</taxon>
        <taxon>Bacillati</taxon>
        <taxon>Actinomycetota</taxon>
        <taxon>Actinomycetes</taxon>
        <taxon>Propionibacteriales</taxon>
        <taxon>Propionibacteriaceae</taxon>
        <taxon>Luteococcus</taxon>
    </lineage>
</organism>
<gene>
    <name evidence="10" type="ORF">ACFSCS_09740</name>
</gene>
<feature type="compositionally biased region" description="Basic and acidic residues" evidence="6">
    <location>
        <begin position="14"/>
        <end position="27"/>
    </location>
</feature>
<dbReference type="EMBL" id="JBHUFZ010000020">
    <property type="protein sequence ID" value="MFD1890457.1"/>
    <property type="molecule type" value="Genomic_DNA"/>
</dbReference>
<evidence type="ECO:0000256" key="1">
    <source>
        <dbReference type="ARBA" id="ARBA00004651"/>
    </source>
</evidence>
<feature type="transmembrane region" description="Helical" evidence="7">
    <location>
        <begin position="267"/>
        <end position="290"/>
    </location>
</feature>
<feature type="compositionally biased region" description="Low complexity" evidence="6">
    <location>
        <begin position="59"/>
        <end position="116"/>
    </location>
</feature>
<dbReference type="Pfam" id="PF06271">
    <property type="entry name" value="RDD"/>
    <property type="match status" value="1"/>
</dbReference>
<comment type="caution">
    <text evidence="10">The sequence shown here is derived from an EMBL/GenBank/DDBJ whole genome shotgun (WGS) entry which is preliminary data.</text>
</comment>
<feature type="domain" description="DUF2510" evidence="9">
    <location>
        <begin position="8"/>
        <end position="38"/>
    </location>
</feature>
<feature type="domain" description="RDD" evidence="8">
    <location>
        <begin position="144"/>
        <end position="305"/>
    </location>
</feature>
<dbReference type="Proteomes" id="UP001597326">
    <property type="component" value="Unassembled WGS sequence"/>
</dbReference>
<evidence type="ECO:0000313" key="11">
    <source>
        <dbReference type="Proteomes" id="UP001597326"/>
    </source>
</evidence>
<keyword evidence="11" id="KW-1185">Reference proteome</keyword>
<sequence length="313" mass="33930">MTNPPMDWYPDPADATRDRYWDGERWTHNTRPAQPRPQAPVAASSGFEANAAPPQGSWPQQGEAPQQPGAQQDSAAQPGYGPYQGGQPQHQIQPAQGAGQPYGQQPYGAPGAQQPGNGSWVPGQPYPAAQSGQAATTADAVPLSGWWRRVFAFLVDGIVTSALLCLFGWKWVKQLVDGYTAYFNDMMAQTQAGTPPTMPANTNDLLVKYNMEGALTPLSAISWAVALVYFLLLWRFLGASLGQLLMGIRVVPTDNGRAPRQLGWVPALVRALVFSAVSALPILPLISYLMPLGTKRRQTLHDMAARTQVVRSR</sequence>
<proteinExistence type="predicted"/>
<evidence type="ECO:0000256" key="5">
    <source>
        <dbReference type="ARBA" id="ARBA00023136"/>
    </source>
</evidence>
<dbReference type="PANTHER" id="PTHR36115">
    <property type="entry name" value="PROLINE-RICH ANTIGEN HOMOLOG-RELATED"/>
    <property type="match status" value="1"/>
</dbReference>
<dbReference type="Pfam" id="PF10708">
    <property type="entry name" value="DUF2510"/>
    <property type="match status" value="1"/>
</dbReference>
<dbReference type="InterPro" id="IPR010432">
    <property type="entry name" value="RDD"/>
</dbReference>
<reference evidence="11" key="1">
    <citation type="journal article" date="2019" name="Int. J. Syst. Evol. Microbiol.">
        <title>The Global Catalogue of Microorganisms (GCM) 10K type strain sequencing project: providing services to taxonomists for standard genome sequencing and annotation.</title>
        <authorList>
            <consortium name="The Broad Institute Genomics Platform"/>
            <consortium name="The Broad Institute Genome Sequencing Center for Infectious Disease"/>
            <person name="Wu L."/>
            <person name="Ma J."/>
        </authorList>
    </citation>
    <scope>NUCLEOTIDE SEQUENCE [LARGE SCALE GENOMIC DNA]</scope>
    <source>
        <strain evidence="11">CAIM 431</strain>
    </source>
</reference>
<feature type="region of interest" description="Disordered" evidence="6">
    <location>
        <begin position="1"/>
        <end position="133"/>
    </location>
</feature>
<dbReference type="InterPro" id="IPR018929">
    <property type="entry name" value="DUF2510"/>
</dbReference>
<accession>A0ABW4RVW0</accession>
<evidence type="ECO:0000259" key="8">
    <source>
        <dbReference type="Pfam" id="PF06271"/>
    </source>
</evidence>